<gene>
    <name evidence="2" type="primary">Vigan.09G030000</name>
    <name evidence="2" type="ORF">VIGAN_09030000</name>
</gene>
<keyword evidence="3" id="KW-1185">Reference proteome</keyword>
<name>A0A0S3SVQ3_PHAAN</name>
<evidence type="ECO:0000256" key="1">
    <source>
        <dbReference type="SAM" id="SignalP"/>
    </source>
</evidence>
<dbReference type="Proteomes" id="UP000291084">
    <property type="component" value="Chromosome 9"/>
</dbReference>
<accession>A0A0S3SVQ3</accession>
<feature type="signal peptide" evidence="1">
    <location>
        <begin position="1"/>
        <end position="29"/>
    </location>
</feature>
<dbReference type="AlphaFoldDB" id="A0A0S3SVQ3"/>
<organism evidence="2 3">
    <name type="scientific">Vigna angularis var. angularis</name>
    <dbReference type="NCBI Taxonomy" id="157739"/>
    <lineage>
        <taxon>Eukaryota</taxon>
        <taxon>Viridiplantae</taxon>
        <taxon>Streptophyta</taxon>
        <taxon>Embryophyta</taxon>
        <taxon>Tracheophyta</taxon>
        <taxon>Spermatophyta</taxon>
        <taxon>Magnoliopsida</taxon>
        <taxon>eudicotyledons</taxon>
        <taxon>Gunneridae</taxon>
        <taxon>Pentapetalae</taxon>
        <taxon>rosids</taxon>
        <taxon>fabids</taxon>
        <taxon>Fabales</taxon>
        <taxon>Fabaceae</taxon>
        <taxon>Papilionoideae</taxon>
        <taxon>50 kb inversion clade</taxon>
        <taxon>NPAAA clade</taxon>
        <taxon>indigoferoid/millettioid clade</taxon>
        <taxon>Phaseoleae</taxon>
        <taxon>Vigna</taxon>
    </lineage>
</organism>
<evidence type="ECO:0000313" key="2">
    <source>
        <dbReference type="EMBL" id="BAT96967.1"/>
    </source>
</evidence>
<keyword evidence="1" id="KW-0732">Signal</keyword>
<proteinExistence type="predicted"/>
<sequence>MKMVVHPEIVCTGPILLLFLFAETGWAEAQNGTGVRVGSGGALRNSWPRPKASLLRNSLGVLLPSSHFITCTQHQRSKSLPHILAPPLKHPLHPIASPATPNAIGSTAGRGATTFSSSSPFENGNPKRGLFLLHVRRHLRQDRPPPVRRWLP</sequence>
<evidence type="ECO:0000313" key="3">
    <source>
        <dbReference type="Proteomes" id="UP000291084"/>
    </source>
</evidence>
<reference evidence="2 3" key="1">
    <citation type="journal article" date="2015" name="Sci. Rep.">
        <title>The power of single molecule real-time sequencing technology in the de novo assembly of a eukaryotic genome.</title>
        <authorList>
            <person name="Sakai H."/>
            <person name="Naito K."/>
            <person name="Ogiso-Tanaka E."/>
            <person name="Takahashi Y."/>
            <person name="Iseki K."/>
            <person name="Muto C."/>
            <person name="Satou K."/>
            <person name="Teruya K."/>
            <person name="Shiroma A."/>
            <person name="Shimoji M."/>
            <person name="Hirano T."/>
            <person name="Itoh T."/>
            <person name="Kaga A."/>
            <person name="Tomooka N."/>
        </authorList>
    </citation>
    <scope>NUCLEOTIDE SEQUENCE [LARGE SCALE GENOMIC DNA]</scope>
    <source>
        <strain evidence="3">cv. Shumari</strain>
    </source>
</reference>
<protein>
    <recommendedName>
        <fullName evidence="4">Secreted protein</fullName>
    </recommendedName>
</protein>
<evidence type="ECO:0008006" key="4">
    <source>
        <dbReference type="Google" id="ProtNLM"/>
    </source>
</evidence>
<feature type="chain" id="PRO_5006618554" description="Secreted protein" evidence="1">
    <location>
        <begin position="30"/>
        <end position="152"/>
    </location>
</feature>
<dbReference type="EMBL" id="AP015042">
    <property type="protein sequence ID" value="BAT96967.1"/>
    <property type="molecule type" value="Genomic_DNA"/>
</dbReference>